<feature type="transmembrane region" description="Helical" evidence="9">
    <location>
        <begin position="230"/>
        <end position="250"/>
    </location>
</feature>
<keyword evidence="6 9" id="KW-1133">Transmembrane helix</keyword>
<feature type="transmembrane region" description="Helical" evidence="9">
    <location>
        <begin position="198"/>
        <end position="218"/>
    </location>
</feature>
<feature type="domain" description="Major facilitator superfamily (MFS) profile" evidence="10">
    <location>
        <begin position="13"/>
        <end position="482"/>
    </location>
</feature>
<feature type="transmembrane region" description="Helical" evidence="9">
    <location>
        <begin position="141"/>
        <end position="159"/>
    </location>
</feature>
<feature type="transmembrane region" description="Helical" evidence="9">
    <location>
        <begin position="271"/>
        <end position="292"/>
    </location>
</feature>
<evidence type="ECO:0000256" key="1">
    <source>
        <dbReference type="ARBA" id="ARBA00004651"/>
    </source>
</evidence>
<evidence type="ECO:0000256" key="7">
    <source>
        <dbReference type="ARBA" id="ARBA00023136"/>
    </source>
</evidence>
<dbReference type="PROSITE" id="PS50850">
    <property type="entry name" value="MFS"/>
    <property type="match status" value="1"/>
</dbReference>
<dbReference type="Gene3D" id="1.20.1720.10">
    <property type="entry name" value="Multidrug resistance protein D"/>
    <property type="match status" value="1"/>
</dbReference>
<feature type="transmembrane region" description="Helical" evidence="9">
    <location>
        <begin position="332"/>
        <end position="349"/>
    </location>
</feature>
<feature type="transmembrane region" description="Helical" evidence="9">
    <location>
        <begin position="12"/>
        <end position="31"/>
    </location>
</feature>
<evidence type="ECO:0000256" key="5">
    <source>
        <dbReference type="ARBA" id="ARBA00022692"/>
    </source>
</evidence>
<evidence type="ECO:0000256" key="4">
    <source>
        <dbReference type="ARBA" id="ARBA00022475"/>
    </source>
</evidence>
<evidence type="ECO:0000256" key="2">
    <source>
        <dbReference type="ARBA" id="ARBA00008537"/>
    </source>
</evidence>
<dbReference type="GO" id="GO:0022857">
    <property type="term" value="F:transmembrane transporter activity"/>
    <property type="evidence" value="ECO:0007669"/>
    <property type="project" value="InterPro"/>
</dbReference>
<evidence type="ECO:0000256" key="3">
    <source>
        <dbReference type="ARBA" id="ARBA00022448"/>
    </source>
</evidence>
<dbReference type="Pfam" id="PF07690">
    <property type="entry name" value="MFS_1"/>
    <property type="match status" value="1"/>
</dbReference>
<dbReference type="InterPro" id="IPR036259">
    <property type="entry name" value="MFS_trans_sf"/>
</dbReference>
<gene>
    <name evidence="11" type="ORF">H4Q31_07450</name>
</gene>
<sequence length="507" mass="54954">MSQALANLKRGPIMAAIIIGAFVTILNQTLLNVALPSIMDDLGITTNTAQWLTTGFMLVNGVLIPLSAYLVRRFTTRQLFITAMLLFLIGTVFCAFAESFTVLMVGRIIQAAGAGIMMPLMSIVVLTIFKVEERGKAMGMMGVAMIFAPAVGPTLSGWIVEHHSWHVLFYIIAPFALLALVFGMIFMKNVSETAKPKLNSLGVILSTLGFGGLLYGFSEAGNNGWNSTEVYVSLIVGAVALILFVMKELLNKQEPLLEFRVFKYDMYSLTTVVNILITMAMYAGMILVPVYMQNILGLSPIKSGLALLPGAILMGIMSPVTGAIFDKIGARWLAVVGLVITAATTWEFGQLTVDTTYTHMVIIYTLRMFGMSMLMMPIQTAGLNQLPQRLNPHGSAMSQTLRTVGGALGTAWLVTVMSNKTKELVTEMVVSAQIDPKDPANADQMIKITNEATVSGINHAFLYAFWLTIAALVLAFFIKKTKPQKDFKADVETQGNSQASAQASAEA</sequence>
<name>A0A841TD50_9BACL</name>
<proteinExistence type="inferred from homology"/>
<feature type="compositionally biased region" description="Low complexity" evidence="8">
    <location>
        <begin position="497"/>
        <end position="507"/>
    </location>
</feature>
<dbReference type="InterPro" id="IPR011701">
    <property type="entry name" value="MFS"/>
</dbReference>
<dbReference type="CDD" id="cd17503">
    <property type="entry name" value="MFS_LmrB_MDR_like"/>
    <property type="match status" value="1"/>
</dbReference>
<evidence type="ECO:0000313" key="11">
    <source>
        <dbReference type="EMBL" id="MBB6677160.1"/>
    </source>
</evidence>
<accession>A0A841TD50</accession>
<dbReference type="PANTHER" id="PTHR42718">
    <property type="entry name" value="MAJOR FACILITATOR SUPERFAMILY MULTIDRUG TRANSPORTER MFSC"/>
    <property type="match status" value="1"/>
</dbReference>
<comment type="caution">
    <text evidence="11">The sequence shown here is derived from an EMBL/GenBank/DDBJ whole genome shotgun (WGS) entry which is preliminary data.</text>
</comment>
<dbReference type="GO" id="GO:0005886">
    <property type="term" value="C:plasma membrane"/>
    <property type="evidence" value="ECO:0007669"/>
    <property type="project" value="UniProtKB-SubCell"/>
</dbReference>
<keyword evidence="5 9" id="KW-0812">Transmembrane</keyword>
<evidence type="ECO:0000256" key="6">
    <source>
        <dbReference type="ARBA" id="ARBA00022989"/>
    </source>
</evidence>
<dbReference type="Proteomes" id="UP000574133">
    <property type="component" value="Unassembled WGS sequence"/>
</dbReference>
<feature type="transmembrane region" description="Helical" evidence="9">
    <location>
        <begin position="304"/>
        <end position="325"/>
    </location>
</feature>
<keyword evidence="7 9" id="KW-0472">Membrane</keyword>
<reference evidence="11 12" key="1">
    <citation type="submission" date="2020-08" db="EMBL/GenBank/DDBJ databases">
        <title>Cohnella phylogeny.</title>
        <authorList>
            <person name="Dunlap C."/>
        </authorList>
    </citation>
    <scope>NUCLEOTIDE SEQUENCE [LARGE SCALE GENOMIC DNA]</scope>
    <source>
        <strain evidence="11 12">DSM 103658</strain>
    </source>
</reference>
<dbReference type="InterPro" id="IPR020846">
    <property type="entry name" value="MFS_dom"/>
</dbReference>
<evidence type="ECO:0000259" key="10">
    <source>
        <dbReference type="PROSITE" id="PS50850"/>
    </source>
</evidence>
<protein>
    <submittedName>
        <fullName evidence="11">DHA2 family efflux MFS transporter permease subunit</fullName>
    </submittedName>
</protein>
<evidence type="ECO:0000256" key="8">
    <source>
        <dbReference type="SAM" id="MobiDB-lite"/>
    </source>
</evidence>
<dbReference type="PRINTS" id="PR01036">
    <property type="entry name" value="TCRTETB"/>
</dbReference>
<feature type="transmembrane region" description="Helical" evidence="9">
    <location>
        <begin position="83"/>
        <end position="102"/>
    </location>
</feature>
<dbReference type="AlphaFoldDB" id="A0A841TD50"/>
<dbReference type="SUPFAM" id="SSF103473">
    <property type="entry name" value="MFS general substrate transporter"/>
    <property type="match status" value="1"/>
</dbReference>
<feature type="transmembrane region" description="Helical" evidence="9">
    <location>
        <begin position="361"/>
        <end position="378"/>
    </location>
</feature>
<feature type="transmembrane region" description="Helical" evidence="9">
    <location>
        <begin position="460"/>
        <end position="478"/>
    </location>
</feature>
<evidence type="ECO:0000256" key="9">
    <source>
        <dbReference type="SAM" id="Phobius"/>
    </source>
</evidence>
<evidence type="ECO:0000313" key="12">
    <source>
        <dbReference type="Proteomes" id="UP000574133"/>
    </source>
</evidence>
<dbReference type="NCBIfam" id="TIGR00711">
    <property type="entry name" value="efflux_EmrB"/>
    <property type="match status" value="1"/>
</dbReference>
<dbReference type="EMBL" id="JACJVN010000028">
    <property type="protein sequence ID" value="MBB6677160.1"/>
    <property type="molecule type" value="Genomic_DNA"/>
</dbReference>
<dbReference type="PANTHER" id="PTHR42718:SF9">
    <property type="entry name" value="MAJOR FACILITATOR SUPERFAMILY MULTIDRUG TRANSPORTER MFSC"/>
    <property type="match status" value="1"/>
</dbReference>
<feature type="transmembrane region" description="Helical" evidence="9">
    <location>
        <begin position="165"/>
        <end position="186"/>
    </location>
</feature>
<feature type="transmembrane region" description="Helical" evidence="9">
    <location>
        <begin position="108"/>
        <end position="129"/>
    </location>
</feature>
<feature type="transmembrane region" description="Helical" evidence="9">
    <location>
        <begin position="51"/>
        <end position="71"/>
    </location>
</feature>
<organism evidence="11 12">
    <name type="scientific">Cohnella lubricantis</name>
    <dbReference type="NCBI Taxonomy" id="2163172"/>
    <lineage>
        <taxon>Bacteria</taxon>
        <taxon>Bacillati</taxon>
        <taxon>Bacillota</taxon>
        <taxon>Bacilli</taxon>
        <taxon>Bacillales</taxon>
        <taxon>Paenibacillaceae</taxon>
        <taxon>Cohnella</taxon>
    </lineage>
</organism>
<comment type="subcellular location">
    <subcellularLocation>
        <location evidence="1">Cell membrane</location>
        <topology evidence="1">Multi-pass membrane protein</topology>
    </subcellularLocation>
</comment>
<feature type="region of interest" description="Disordered" evidence="8">
    <location>
        <begin position="487"/>
        <end position="507"/>
    </location>
</feature>
<dbReference type="Gene3D" id="1.20.1250.20">
    <property type="entry name" value="MFS general substrate transporter like domains"/>
    <property type="match status" value="1"/>
</dbReference>
<keyword evidence="3" id="KW-0813">Transport</keyword>
<keyword evidence="12" id="KW-1185">Reference proteome</keyword>
<keyword evidence="4" id="KW-1003">Cell membrane</keyword>
<dbReference type="InterPro" id="IPR004638">
    <property type="entry name" value="EmrB-like"/>
</dbReference>
<comment type="similarity">
    <text evidence="2">Belongs to the major facilitator superfamily. EmrB family.</text>
</comment>